<reference evidence="5" key="1">
    <citation type="submission" date="2017-09" db="EMBL/GenBank/DDBJ databases">
        <authorList>
            <person name="Varghese N."/>
            <person name="Submissions S."/>
        </authorList>
    </citation>
    <scope>NUCLEOTIDE SEQUENCE [LARGE SCALE GENOMIC DNA]</scope>
    <source>
        <strain evidence="5">WG-1MB</strain>
    </source>
</reference>
<dbReference type="Proteomes" id="UP000217726">
    <property type="component" value="Unassembled WGS sequence"/>
</dbReference>
<dbReference type="Pfam" id="PF08350">
    <property type="entry name" value="FilR1_middle"/>
    <property type="match status" value="1"/>
</dbReference>
<evidence type="ECO:0000313" key="2">
    <source>
        <dbReference type="EMBL" id="PQV42654.1"/>
    </source>
</evidence>
<dbReference type="EMBL" id="RJJF01000016">
    <property type="protein sequence ID" value="RNI08682.1"/>
    <property type="molecule type" value="Genomic_DNA"/>
</dbReference>
<proteinExistence type="predicted"/>
<evidence type="ECO:0000259" key="1">
    <source>
        <dbReference type="Pfam" id="PF08350"/>
    </source>
</evidence>
<evidence type="ECO:0000313" key="3">
    <source>
        <dbReference type="EMBL" id="RNI08682.1"/>
    </source>
</evidence>
<sequence>MASKGANLSLIMTEPIFEKMKNDYPEATRILKNSDNSRILIYKGEVKPSLIIASDQYFLLSLMLNNCRYDNSYLMGTEKEAIEWATKLYEWYEKNSELVPKKD</sequence>
<feature type="domain" description="Methanogenesis regulatory protein FilR1 middle" evidence="1">
    <location>
        <begin position="2"/>
        <end position="94"/>
    </location>
</feature>
<dbReference type="EMBL" id="OBDR01000001">
    <property type="protein sequence ID" value="SNY00911.1"/>
    <property type="molecule type" value="Genomic_DNA"/>
</dbReference>
<dbReference type="Proteomes" id="UP000251060">
    <property type="component" value="Unassembled WGS sequence"/>
</dbReference>
<evidence type="ECO:0000313" key="6">
    <source>
        <dbReference type="Proteomes" id="UP000251060"/>
    </source>
</evidence>
<organism evidence="4 5">
    <name type="scientific">Methanohalophilus euhalobius</name>
    <dbReference type="NCBI Taxonomy" id="51203"/>
    <lineage>
        <taxon>Archaea</taxon>
        <taxon>Methanobacteriati</taxon>
        <taxon>Methanobacteriota</taxon>
        <taxon>Stenosarchaea group</taxon>
        <taxon>Methanomicrobia</taxon>
        <taxon>Methanosarcinales</taxon>
        <taxon>Methanosarcinaceae</taxon>
        <taxon>Methanohalophilus</taxon>
    </lineage>
</organism>
<dbReference type="AlphaFoldDB" id="A0A285ESF9"/>
<dbReference type="EMBL" id="PVBU01000005">
    <property type="protein sequence ID" value="PQV42654.1"/>
    <property type="molecule type" value="Genomic_DNA"/>
</dbReference>
<evidence type="ECO:0000313" key="4">
    <source>
        <dbReference type="EMBL" id="SNY00911.1"/>
    </source>
</evidence>
<keyword evidence="5" id="KW-1185">Reference proteome</keyword>
<dbReference type="Proteomes" id="UP000273978">
    <property type="component" value="Unassembled WGS sequence"/>
</dbReference>
<name>A0A285ESF9_9EURY</name>
<gene>
    <name evidence="2" type="ORF">B0H22_105118</name>
    <name evidence="3" type="ORF">EDD83_06235</name>
    <name evidence="4" type="ORF">SAMN06295989_101341</name>
</gene>
<reference evidence="3 7" key="4">
    <citation type="submission" date="2018-10" db="EMBL/GenBank/DDBJ databases">
        <title>Cultivation of a novel Methanohalophilus strain from Kebrit Deep of the Red Sea and a genomic comparison of members of the genus Methanohalophilus.</title>
        <authorList>
            <person name="Guan Y."/>
            <person name="Ngugi D.K."/>
            <person name="Stingl U."/>
        </authorList>
    </citation>
    <scope>NUCLEOTIDE SEQUENCE [LARGE SCALE GENOMIC DNA]</scope>
    <source>
        <strain evidence="3 7">DSM 10369</strain>
    </source>
</reference>
<accession>A0A285ESF9</accession>
<evidence type="ECO:0000313" key="7">
    <source>
        <dbReference type="Proteomes" id="UP000273978"/>
    </source>
</evidence>
<protein>
    <submittedName>
        <fullName evidence="3">DUF1724 domain-containing protein</fullName>
    </submittedName>
    <submittedName>
        <fullName evidence="2">Uncharacterized protein DUF1724</fullName>
    </submittedName>
</protein>
<reference evidence="4" key="2">
    <citation type="submission" date="2017-09" db="EMBL/GenBank/DDBJ databases">
        <authorList>
            <person name="Ehlers B."/>
            <person name="Leendertz F.H."/>
        </authorList>
    </citation>
    <scope>NUCLEOTIDE SEQUENCE [LARGE SCALE GENOMIC DNA]</scope>
    <source>
        <strain evidence="4">WG-1MB</strain>
    </source>
</reference>
<evidence type="ECO:0000313" key="5">
    <source>
        <dbReference type="Proteomes" id="UP000217726"/>
    </source>
</evidence>
<dbReference type="InterPro" id="IPR013561">
    <property type="entry name" value="FilR1_middle_dom"/>
</dbReference>
<reference evidence="2 6" key="3">
    <citation type="submission" date="2018-02" db="EMBL/GenBank/DDBJ databases">
        <title>Subsurface microbial communities from deep shales in Ohio and West Virginia, USA.</title>
        <authorList>
            <person name="Wrighton K."/>
        </authorList>
    </citation>
    <scope>NUCLEOTIDE SEQUENCE [LARGE SCALE GENOMIC DNA]</scope>
    <source>
        <strain evidence="2 6">DSM 10369</strain>
    </source>
</reference>